<feature type="compositionally biased region" description="Polar residues" evidence="1">
    <location>
        <begin position="331"/>
        <end position="350"/>
    </location>
</feature>
<organism evidence="2 3">
    <name type="scientific">Periconia macrospinosa</name>
    <dbReference type="NCBI Taxonomy" id="97972"/>
    <lineage>
        <taxon>Eukaryota</taxon>
        <taxon>Fungi</taxon>
        <taxon>Dikarya</taxon>
        <taxon>Ascomycota</taxon>
        <taxon>Pezizomycotina</taxon>
        <taxon>Dothideomycetes</taxon>
        <taxon>Pleosporomycetidae</taxon>
        <taxon>Pleosporales</taxon>
        <taxon>Massarineae</taxon>
        <taxon>Periconiaceae</taxon>
        <taxon>Periconia</taxon>
    </lineage>
</organism>
<sequence length="350" mass="39335">MSAHFYQKALQATFGSSEPPSMVHNERRPQPQAQPDPVGIGTSNEATTTDDASEDTDEDIVEVTKQASRSLFTFRTQTNPRDSQTWHYNNTGSSNDTRHIRVVIERDGYPQGFVISDYIPPNHLLTFAPGTRKLLHEDCIIIPDAGCLDDDHVAEVVTRCVEASKSGTTSMSLNLSPSVGLLSAIKIHCVLVLFELNSAAEKLLAILWQMFQQRELLAGEVLWIWDTFGPSHDQGRYIAPYADEYVQMMLWQIVNMKAEGKLNKEIAWQMEVEREPKHFNAAVKTREEKFGTGAGMKPFYPPNWSVQRVVERAPTFVSAGFPNPLEEHSLKSPTTRPSFGQSGSQRILWE</sequence>
<keyword evidence="3" id="KW-1185">Reference proteome</keyword>
<protein>
    <submittedName>
        <fullName evidence="2">Uncharacterized protein</fullName>
    </submittedName>
</protein>
<gene>
    <name evidence="2" type="ORF">DM02DRAFT_679397</name>
</gene>
<dbReference type="EMBL" id="KZ805300">
    <property type="protein sequence ID" value="PVI08604.1"/>
    <property type="molecule type" value="Genomic_DNA"/>
</dbReference>
<name>A0A2V1EFS3_9PLEO</name>
<accession>A0A2V1EFS3</accession>
<reference evidence="2 3" key="1">
    <citation type="journal article" date="2018" name="Sci. Rep.">
        <title>Comparative genomics provides insights into the lifestyle and reveals functional heterogeneity of dark septate endophytic fungi.</title>
        <authorList>
            <person name="Knapp D.G."/>
            <person name="Nemeth J.B."/>
            <person name="Barry K."/>
            <person name="Hainaut M."/>
            <person name="Henrissat B."/>
            <person name="Johnson J."/>
            <person name="Kuo A."/>
            <person name="Lim J.H.P."/>
            <person name="Lipzen A."/>
            <person name="Nolan M."/>
            <person name="Ohm R.A."/>
            <person name="Tamas L."/>
            <person name="Grigoriev I.V."/>
            <person name="Spatafora J.W."/>
            <person name="Nagy L.G."/>
            <person name="Kovacs G.M."/>
        </authorList>
    </citation>
    <scope>NUCLEOTIDE SEQUENCE [LARGE SCALE GENOMIC DNA]</scope>
    <source>
        <strain evidence="2 3">DSE2036</strain>
    </source>
</reference>
<feature type="region of interest" description="Disordered" evidence="1">
    <location>
        <begin position="71"/>
        <end position="92"/>
    </location>
</feature>
<evidence type="ECO:0000313" key="2">
    <source>
        <dbReference type="EMBL" id="PVI08604.1"/>
    </source>
</evidence>
<feature type="region of interest" description="Disordered" evidence="1">
    <location>
        <begin position="1"/>
        <end position="58"/>
    </location>
</feature>
<dbReference type="OrthoDB" id="3793694at2759"/>
<dbReference type="Proteomes" id="UP000244855">
    <property type="component" value="Unassembled WGS sequence"/>
</dbReference>
<evidence type="ECO:0000313" key="3">
    <source>
        <dbReference type="Proteomes" id="UP000244855"/>
    </source>
</evidence>
<feature type="region of interest" description="Disordered" evidence="1">
    <location>
        <begin position="323"/>
        <end position="350"/>
    </location>
</feature>
<proteinExistence type="predicted"/>
<evidence type="ECO:0000256" key="1">
    <source>
        <dbReference type="SAM" id="MobiDB-lite"/>
    </source>
</evidence>
<dbReference type="AlphaFoldDB" id="A0A2V1EFS3"/>